<reference evidence="1" key="2">
    <citation type="submission" date="2024-06" db="UniProtKB">
        <authorList>
            <consortium name="EnsemblMetazoa"/>
        </authorList>
    </citation>
    <scope>IDENTIFICATION</scope>
</reference>
<protein>
    <submittedName>
        <fullName evidence="1">Uncharacterized protein</fullName>
    </submittedName>
</protein>
<evidence type="ECO:0000313" key="1">
    <source>
        <dbReference type="EnsemblMetazoa" id="XP_019853051.1"/>
    </source>
</evidence>
<name>A0AAN0J8I9_AMPQE</name>
<sequence length="102" mass="11838">MLNTKSKILETLVWLVKRQTNKLTYMLHQTAKVQQALLTSFPICRQTWMMKTVAANLPATKKLERRNAFKDGLGVTFLLFVEGDILTHGNLYTNLKVLHRFF</sequence>
<dbReference type="RefSeq" id="XP_019853051.1">
    <property type="nucleotide sequence ID" value="XM_019997492.1"/>
</dbReference>
<keyword evidence="2" id="KW-1185">Reference proteome</keyword>
<organism evidence="1 2">
    <name type="scientific">Amphimedon queenslandica</name>
    <name type="common">Sponge</name>
    <dbReference type="NCBI Taxonomy" id="400682"/>
    <lineage>
        <taxon>Eukaryota</taxon>
        <taxon>Metazoa</taxon>
        <taxon>Porifera</taxon>
        <taxon>Demospongiae</taxon>
        <taxon>Heteroscleromorpha</taxon>
        <taxon>Haplosclerida</taxon>
        <taxon>Niphatidae</taxon>
        <taxon>Amphimedon</taxon>
    </lineage>
</organism>
<dbReference type="EnsemblMetazoa" id="XM_019997492.1">
    <property type="protein sequence ID" value="XP_019853051.1"/>
    <property type="gene ID" value="LOC109582653"/>
</dbReference>
<dbReference type="KEGG" id="aqu:109582653"/>
<evidence type="ECO:0000313" key="2">
    <source>
        <dbReference type="Proteomes" id="UP000007879"/>
    </source>
</evidence>
<dbReference type="GeneID" id="109582653"/>
<proteinExistence type="predicted"/>
<dbReference type="Proteomes" id="UP000007879">
    <property type="component" value="Unassembled WGS sequence"/>
</dbReference>
<dbReference type="AlphaFoldDB" id="A0AAN0J8I9"/>
<accession>A0AAN0J8I9</accession>
<reference evidence="2" key="1">
    <citation type="journal article" date="2010" name="Nature">
        <title>The Amphimedon queenslandica genome and the evolution of animal complexity.</title>
        <authorList>
            <person name="Srivastava M."/>
            <person name="Simakov O."/>
            <person name="Chapman J."/>
            <person name="Fahey B."/>
            <person name="Gauthier M.E."/>
            <person name="Mitros T."/>
            <person name="Richards G.S."/>
            <person name="Conaco C."/>
            <person name="Dacre M."/>
            <person name="Hellsten U."/>
            <person name="Larroux C."/>
            <person name="Putnam N.H."/>
            <person name="Stanke M."/>
            <person name="Adamska M."/>
            <person name="Darling A."/>
            <person name="Degnan S.M."/>
            <person name="Oakley T.H."/>
            <person name="Plachetzki D.C."/>
            <person name="Zhai Y."/>
            <person name="Adamski M."/>
            <person name="Calcino A."/>
            <person name="Cummins S.F."/>
            <person name="Goodstein D.M."/>
            <person name="Harris C."/>
            <person name="Jackson D.J."/>
            <person name="Leys S.P."/>
            <person name="Shu S."/>
            <person name="Woodcroft B.J."/>
            <person name="Vervoort M."/>
            <person name="Kosik K.S."/>
            <person name="Manning G."/>
            <person name="Degnan B.M."/>
            <person name="Rokhsar D.S."/>
        </authorList>
    </citation>
    <scope>NUCLEOTIDE SEQUENCE [LARGE SCALE GENOMIC DNA]</scope>
</reference>